<dbReference type="PANTHER" id="PTHR24421:SF10">
    <property type="entry name" value="NITRATE_NITRITE SENSOR PROTEIN NARQ"/>
    <property type="match status" value="1"/>
</dbReference>
<dbReference type="RefSeq" id="WP_201875294.1">
    <property type="nucleotide sequence ID" value="NZ_JAERRF010000007.1"/>
</dbReference>
<dbReference type="CDD" id="cd16917">
    <property type="entry name" value="HATPase_UhpB-NarQ-NarX-like"/>
    <property type="match status" value="1"/>
</dbReference>
<dbReference type="EC" id="2.7.13.3" evidence="2"/>
<comment type="catalytic activity">
    <reaction evidence="1">
        <text>ATP + protein L-histidine = ADP + protein N-phospho-L-histidine.</text>
        <dbReference type="EC" id="2.7.13.3"/>
    </reaction>
</comment>
<sequence>MIAAFLARSPLQRAFICLVVPGLFALVVLEGRNAPYAAVVAATVVTGALSLLALFAPERWFWQCVSAAATASLTLTVVETQLRQRPENTPGMVELAVLLLVVTRAVRRLRPLKAIGLSAAASCAAVVLSLRLEDWDDHLYLFISLLILFAVPSAVILGLALRMRDILRARAFEAVAQTQRLEYARELHDFVAHHVTAIVAQTKAARFTADAGHVQSREDQDRMLAQIEQAGAQALGSMRAMVSVLRDPATPAATRPAGDLGALRTLTEKFSVAGPRATLTVDPYLTDRPVPPEVATTVYSVVQESLTNARKHAEGATQVEVRVAPHPEAPDRLEVSVTDDGRRRNQGGPTGENAAPNAHAAGGGYGLVGLAERVEGIGGRISAGERPGGGWCVHAVLPLTP</sequence>
<evidence type="ECO:0000256" key="9">
    <source>
        <dbReference type="SAM" id="MobiDB-lite"/>
    </source>
</evidence>
<dbReference type="SUPFAM" id="SSF55874">
    <property type="entry name" value="ATPase domain of HSP90 chaperone/DNA topoisomerase II/histidine kinase"/>
    <property type="match status" value="1"/>
</dbReference>
<dbReference type="GO" id="GO:0016301">
    <property type="term" value="F:kinase activity"/>
    <property type="evidence" value="ECO:0007669"/>
    <property type="project" value="UniProtKB-KW"/>
</dbReference>
<dbReference type="PANTHER" id="PTHR24421">
    <property type="entry name" value="NITRATE/NITRITE SENSOR PROTEIN NARX-RELATED"/>
    <property type="match status" value="1"/>
</dbReference>
<dbReference type="InterPro" id="IPR011712">
    <property type="entry name" value="Sig_transdc_His_kin_sub3_dim/P"/>
</dbReference>
<dbReference type="Pfam" id="PF07730">
    <property type="entry name" value="HisKA_3"/>
    <property type="match status" value="1"/>
</dbReference>
<dbReference type="InterPro" id="IPR003594">
    <property type="entry name" value="HATPase_dom"/>
</dbReference>
<evidence type="ECO:0000256" key="10">
    <source>
        <dbReference type="SAM" id="Phobius"/>
    </source>
</evidence>
<keyword evidence="7" id="KW-0067">ATP-binding</keyword>
<evidence type="ECO:0000256" key="6">
    <source>
        <dbReference type="ARBA" id="ARBA00022777"/>
    </source>
</evidence>
<keyword evidence="4" id="KW-0808">Transferase</keyword>
<evidence type="ECO:0000256" key="5">
    <source>
        <dbReference type="ARBA" id="ARBA00022741"/>
    </source>
</evidence>
<accession>A0ABS1NCS7</accession>
<evidence type="ECO:0000256" key="2">
    <source>
        <dbReference type="ARBA" id="ARBA00012438"/>
    </source>
</evidence>
<dbReference type="Gene3D" id="1.20.5.1930">
    <property type="match status" value="1"/>
</dbReference>
<evidence type="ECO:0000256" key="8">
    <source>
        <dbReference type="ARBA" id="ARBA00023012"/>
    </source>
</evidence>
<keyword evidence="5" id="KW-0547">Nucleotide-binding</keyword>
<proteinExistence type="predicted"/>
<name>A0ABS1NCS7_9ACTN</name>
<evidence type="ECO:0000313" key="12">
    <source>
        <dbReference type="EMBL" id="MBL1097881.1"/>
    </source>
</evidence>
<gene>
    <name evidence="12" type="ORF">JK363_14600</name>
</gene>
<feature type="compositionally biased region" description="Basic and acidic residues" evidence="9">
    <location>
        <begin position="325"/>
        <end position="343"/>
    </location>
</feature>
<evidence type="ECO:0000256" key="4">
    <source>
        <dbReference type="ARBA" id="ARBA00022679"/>
    </source>
</evidence>
<evidence type="ECO:0000259" key="11">
    <source>
        <dbReference type="SMART" id="SM00387"/>
    </source>
</evidence>
<dbReference type="InterPro" id="IPR050482">
    <property type="entry name" value="Sensor_HK_TwoCompSys"/>
</dbReference>
<keyword evidence="8" id="KW-0902">Two-component regulatory system</keyword>
<dbReference type="SMART" id="SM00387">
    <property type="entry name" value="HATPase_c"/>
    <property type="match status" value="1"/>
</dbReference>
<feature type="domain" description="Histidine kinase/HSP90-like ATPase" evidence="11">
    <location>
        <begin position="293"/>
        <end position="401"/>
    </location>
</feature>
<comment type="caution">
    <text evidence="12">The sequence shown here is derived from an EMBL/GenBank/DDBJ whole genome shotgun (WGS) entry which is preliminary data.</text>
</comment>
<keyword evidence="13" id="KW-1185">Reference proteome</keyword>
<evidence type="ECO:0000256" key="3">
    <source>
        <dbReference type="ARBA" id="ARBA00022553"/>
    </source>
</evidence>
<reference evidence="12 13" key="1">
    <citation type="submission" date="2021-01" db="EMBL/GenBank/DDBJ databases">
        <title>WGS of actinomycetes isolated from Thailand.</title>
        <authorList>
            <person name="Thawai C."/>
        </authorList>
    </citation>
    <scope>NUCLEOTIDE SEQUENCE [LARGE SCALE GENOMIC DNA]</scope>
    <source>
        <strain evidence="12 13">CA1R205</strain>
    </source>
</reference>
<keyword evidence="10" id="KW-0812">Transmembrane</keyword>
<dbReference type="Pfam" id="PF02518">
    <property type="entry name" value="HATPase_c"/>
    <property type="match status" value="1"/>
</dbReference>
<dbReference type="Gene3D" id="3.30.565.10">
    <property type="entry name" value="Histidine kinase-like ATPase, C-terminal domain"/>
    <property type="match status" value="1"/>
</dbReference>
<keyword evidence="10" id="KW-1133">Transmembrane helix</keyword>
<organism evidence="12 13">
    <name type="scientific">Streptomyces coffeae</name>
    <dbReference type="NCBI Taxonomy" id="621382"/>
    <lineage>
        <taxon>Bacteria</taxon>
        <taxon>Bacillati</taxon>
        <taxon>Actinomycetota</taxon>
        <taxon>Actinomycetes</taxon>
        <taxon>Kitasatosporales</taxon>
        <taxon>Streptomycetaceae</taxon>
        <taxon>Streptomyces</taxon>
    </lineage>
</organism>
<evidence type="ECO:0000313" key="13">
    <source>
        <dbReference type="Proteomes" id="UP000634229"/>
    </source>
</evidence>
<dbReference type="EMBL" id="JAERRF010000007">
    <property type="protein sequence ID" value="MBL1097881.1"/>
    <property type="molecule type" value="Genomic_DNA"/>
</dbReference>
<feature type="transmembrane region" description="Helical" evidence="10">
    <location>
        <begin position="12"/>
        <end position="29"/>
    </location>
</feature>
<evidence type="ECO:0000256" key="1">
    <source>
        <dbReference type="ARBA" id="ARBA00000085"/>
    </source>
</evidence>
<keyword evidence="3" id="KW-0597">Phosphoprotein</keyword>
<protein>
    <recommendedName>
        <fullName evidence="2">histidine kinase</fullName>
        <ecNumber evidence="2">2.7.13.3</ecNumber>
    </recommendedName>
</protein>
<feature type="transmembrane region" description="Helical" evidence="10">
    <location>
        <begin position="138"/>
        <end position="161"/>
    </location>
</feature>
<dbReference type="InterPro" id="IPR036890">
    <property type="entry name" value="HATPase_C_sf"/>
</dbReference>
<dbReference type="Proteomes" id="UP000634229">
    <property type="component" value="Unassembled WGS sequence"/>
</dbReference>
<evidence type="ECO:0000256" key="7">
    <source>
        <dbReference type="ARBA" id="ARBA00022840"/>
    </source>
</evidence>
<keyword evidence="6 12" id="KW-0418">Kinase</keyword>
<feature type="region of interest" description="Disordered" evidence="9">
    <location>
        <begin position="325"/>
        <end position="359"/>
    </location>
</feature>
<feature type="transmembrane region" description="Helical" evidence="10">
    <location>
        <begin position="36"/>
        <end position="54"/>
    </location>
</feature>
<keyword evidence="10" id="KW-0472">Membrane</keyword>